<feature type="domain" description="NAD-dependent epimerase/dehydratase" evidence="1">
    <location>
        <begin position="5"/>
        <end position="76"/>
    </location>
</feature>
<protein>
    <recommendedName>
        <fullName evidence="1">NAD-dependent epimerase/dehydratase domain-containing protein</fullName>
    </recommendedName>
</protein>
<dbReference type="Pfam" id="PF01370">
    <property type="entry name" value="Epimerase"/>
    <property type="match status" value="1"/>
</dbReference>
<proteinExistence type="predicted"/>
<name>A0A3B0VGH5_9ZZZZ</name>
<accession>A0A3B0VGH5</accession>
<evidence type="ECO:0000259" key="1">
    <source>
        <dbReference type="Pfam" id="PF01370"/>
    </source>
</evidence>
<gene>
    <name evidence="2" type="ORF">MNBD_CHLOROFLEXI01-5289</name>
</gene>
<organism evidence="2">
    <name type="scientific">hydrothermal vent metagenome</name>
    <dbReference type="NCBI Taxonomy" id="652676"/>
    <lineage>
        <taxon>unclassified sequences</taxon>
        <taxon>metagenomes</taxon>
        <taxon>ecological metagenomes</taxon>
    </lineage>
</organism>
<dbReference type="InterPro" id="IPR001509">
    <property type="entry name" value="Epimerase_deHydtase"/>
</dbReference>
<dbReference type="AlphaFoldDB" id="A0A3B0VGH5"/>
<sequence>MKIGVTGGNGDLGRSLIPYLIEQGHTVVSIDRSLPPIPNPRPANMPDYLIADVTDFGEVVAALSRCDAVVHLAAHRSPLNHPTLTIPAAATTSCMRQPRWALSVFAWPHRSMRLGVRSATRPNMIISLWMSSIPLMQKTLTACPNGSWSSKRMPLPAVMNG</sequence>
<dbReference type="InterPro" id="IPR036291">
    <property type="entry name" value="NAD(P)-bd_dom_sf"/>
</dbReference>
<dbReference type="Gene3D" id="3.40.50.720">
    <property type="entry name" value="NAD(P)-binding Rossmann-like Domain"/>
    <property type="match status" value="1"/>
</dbReference>
<evidence type="ECO:0000313" key="2">
    <source>
        <dbReference type="EMBL" id="VAW42645.1"/>
    </source>
</evidence>
<reference evidence="2" key="1">
    <citation type="submission" date="2018-06" db="EMBL/GenBank/DDBJ databases">
        <authorList>
            <person name="Zhirakovskaya E."/>
        </authorList>
    </citation>
    <scope>NUCLEOTIDE SEQUENCE</scope>
</reference>
<dbReference type="SUPFAM" id="SSF51735">
    <property type="entry name" value="NAD(P)-binding Rossmann-fold domains"/>
    <property type="match status" value="1"/>
</dbReference>
<dbReference type="EMBL" id="UOEU01000934">
    <property type="protein sequence ID" value="VAW42645.1"/>
    <property type="molecule type" value="Genomic_DNA"/>
</dbReference>